<dbReference type="InParanoid" id="A0A167KSD1"/>
<dbReference type="NCBIfam" id="TIGR01780">
    <property type="entry name" value="SSADH"/>
    <property type="match status" value="1"/>
</dbReference>
<comment type="catalytic activity">
    <reaction evidence="4 8">
        <text>succinate semialdehyde + NADP(+) + H2O = succinate + NADPH + 2 H(+)</text>
        <dbReference type="Rhea" id="RHEA:13213"/>
        <dbReference type="ChEBI" id="CHEBI:15377"/>
        <dbReference type="ChEBI" id="CHEBI:15378"/>
        <dbReference type="ChEBI" id="CHEBI:30031"/>
        <dbReference type="ChEBI" id="CHEBI:57706"/>
        <dbReference type="ChEBI" id="CHEBI:57783"/>
        <dbReference type="ChEBI" id="CHEBI:58349"/>
        <dbReference type="EC" id="1.2.1.16"/>
    </reaction>
</comment>
<dbReference type="InterPro" id="IPR016162">
    <property type="entry name" value="Ald_DH_N"/>
</dbReference>
<dbReference type="EMBL" id="KV440994">
    <property type="protein sequence ID" value="OAD68768.1"/>
    <property type="molecule type" value="Genomic_DNA"/>
</dbReference>
<evidence type="ECO:0000256" key="3">
    <source>
        <dbReference type="ARBA" id="ARBA00023002"/>
    </source>
</evidence>
<accession>A0A167KSD1</accession>
<comment type="pathway">
    <text evidence="1 8">Amino-acid degradation; 4-aminobutanoate degradation.</text>
</comment>
<dbReference type="SUPFAM" id="SSF53720">
    <property type="entry name" value="ALDH-like"/>
    <property type="match status" value="1"/>
</dbReference>
<dbReference type="InterPro" id="IPR029510">
    <property type="entry name" value="Ald_DH_CS_GLU"/>
</dbReference>
<dbReference type="STRING" id="763407.A0A167KSD1"/>
<evidence type="ECO:0000256" key="5">
    <source>
        <dbReference type="ARBA" id="ARBA00052698"/>
    </source>
</evidence>
<dbReference type="InterPro" id="IPR016161">
    <property type="entry name" value="Ald_DH/histidinol_DH"/>
</dbReference>
<dbReference type="RefSeq" id="XP_018286808.1">
    <property type="nucleotide sequence ID" value="XM_018429172.1"/>
</dbReference>
<dbReference type="PROSITE" id="PS00687">
    <property type="entry name" value="ALDEHYDE_DEHYDR_GLU"/>
    <property type="match status" value="1"/>
</dbReference>
<keyword evidence="3 7" id="KW-0560">Oxidoreductase</keyword>
<dbReference type="InterPro" id="IPR015590">
    <property type="entry name" value="Aldehyde_DH_dom"/>
</dbReference>
<dbReference type="OrthoDB" id="310895at2759"/>
<dbReference type="UniPathway" id="UPA00733"/>
<evidence type="ECO:0000256" key="6">
    <source>
        <dbReference type="PROSITE-ProRule" id="PRU10007"/>
    </source>
</evidence>
<dbReference type="InterPro" id="IPR016163">
    <property type="entry name" value="Ald_DH_C"/>
</dbReference>
<comment type="similarity">
    <text evidence="2 7">Belongs to the aldehyde dehydrogenase family.</text>
</comment>
<protein>
    <recommendedName>
        <fullName evidence="8">Succinate-semialdehyde dehydrogenase</fullName>
        <ecNumber evidence="8">1.2.1.16</ecNumber>
    </recommendedName>
</protein>
<comment type="catalytic activity">
    <reaction evidence="5 8">
        <text>succinate semialdehyde + NAD(+) + H2O = succinate + NADH + 2 H(+)</text>
        <dbReference type="Rhea" id="RHEA:13217"/>
        <dbReference type="ChEBI" id="CHEBI:15377"/>
        <dbReference type="ChEBI" id="CHEBI:15378"/>
        <dbReference type="ChEBI" id="CHEBI:30031"/>
        <dbReference type="ChEBI" id="CHEBI:57540"/>
        <dbReference type="ChEBI" id="CHEBI:57706"/>
        <dbReference type="ChEBI" id="CHEBI:57945"/>
        <dbReference type="EC" id="1.2.1.16"/>
    </reaction>
</comment>
<evidence type="ECO:0000313" key="10">
    <source>
        <dbReference type="EMBL" id="OAD68768.1"/>
    </source>
</evidence>
<dbReference type="PANTHER" id="PTHR43353">
    <property type="entry name" value="SUCCINATE-SEMIALDEHYDE DEHYDROGENASE, MITOCHONDRIAL"/>
    <property type="match status" value="1"/>
</dbReference>
<dbReference type="PANTHER" id="PTHR43353:SF5">
    <property type="entry name" value="SUCCINATE-SEMIALDEHYDE DEHYDROGENASE, MITOCHONDRIAL"/>
    <property type="match status" value="1"/>
</dbReference>
<dbReference type="GO" id="GO:0009450">
    <property type="term" value="P:gamma-aminobutyric acid catabolic process"/>
    <property type="evidence" value="ECO:0007669"/>
    <property type="project" value="UniProtKB-UniPathway"/>
</dbReference>
<keyword evidence="11" id="KW-1185">Reference proteome</keyword>
<dbReference type="GO" id="GO:0036243">
    <property type="term" value="F:succinate-semialdehyde dehydrogenase (NADP+) activity"/>
    <property type="evidence" value="ECO:0007669"/>
    <property type="project" value="RHEA"/>
</dbReference>
<evidence type="ECO:0000313" key="11">
    <source>
        <dbReference type="Proteomes" id="UP000077315"/>
    </source>
</evidence>
<reference evidence="11" key="1">
    <citation type="submission" date="2015-06" db="EMBL/GenBank/DDBJ databases">
        <title>Expansion of signal transduction pathways in fungi by whole-genome duplication.</title>
        <authorList>
            <consortium name="DOE Joint Genome Institute"/>
            <person name="Corrochano L.M."/>
            <person name="Kuo A."/>
            <person name="Marcet-Houben M."/>
            <person name="Polaino S."/>
            <person name="Salamov A."/>
            <person name="Villalobos J.M."/>
            <person name="Alvarez M.I."/>
            <person name="Avalos J."/>
            <person name="Benito E.P."/>
            <person name="Benoit I."/>
            <person name="Burger G."/>
            <person name="Camino L.P."/>
            <person name="Canovas D."/>
            <person name="Cerda-Olmedo E."/>
            <person name="Cheng J.-F."/>
            <person name="Dominguez A."/>
            <person name="Elias M."/>
            <person name="Eslava A.P."/>
            <person name="Glaser F."/>
            <person name="Grimwood J."/>
            <person name="Gutierrez G."/>
            <person name="Heitman J."/>
            <person name="Henrissat B."/>
            <person name="Iturriaga E.A."/>
            <person name="Lang B.F."/>
            <person name="Lavin J.L."/>
            <person name="Lee S."/>
            <person name="Li W."/>
            <person name="Lindquist E."/>
            <person name="Lopez-Garcia S."/>
            <person name="Luque E.M."/>
            <person name="Marcos A.T."/>
            <person name="Martin J."/>
            <person name="McCluskey K."/>
            <person name="Medina H.R."/>
            <person name="Miralles-Duran A."/>
            <person name="Miyazaki A."/>
            <person name="Munoz-Torres E."/>
            <person name="Oguiza J.A."/>
            <person name="Ohm R."/>
            <person name="Olmedo M."/>
            <person name="Orejas M."/>
            <person name="Ortiz-Castellanos L."/>
            <person name="Pisabarro A.G."/>
            <person name="Rodriguez-Romero J."/>
            <person name="Ruiz-Herrera J."/>
            <person name="Ruiz-Vazquez R."/>
            <person name="Sanz C."/>
            <person name="Schackwitz W."/>
            <person name="Schmutz J."/>
            <person name="Shahriari M."/>
            <person name="Shelest E."/>
            <person name="Silva-Franco F."/>
            <person name="Soanes D."/>
            <person name="Syed K."/>
            <person name="Tagua V.G."/>
            <person name="Talbot N.J."/>
            <person name="Thon M."/>
            <person name="De vries R.P."/>
            <person name="Wiebenga A."/>
            <person name="Yadav J.S."/>
            <person name="Braun E.L."/>
            <person name="Baker S."/>
            <person name="Garre V."/>
            <person name="Horwitz B."/>
            <person name="Torres-Martinez S."/>
            <person name="Idnurm A."/>
            <person name="Herrera-Estrella A."/>
            <person name="Gabaldon T."/>
            <person name="Grigoriev I.V."/>
        </authorList>
    </citation>
    <scope>NUCLEOTIDE SEQUENCE [LARGE SCALE GENOMIC DNA]</scope>
    <source>
        <strain evidence="11">NRRL 1555(-)</strain>
    </source>
</reference>
<dbReference type="AlphaFoldDB" id="A0A167KSD1"/>
<gene>
    <name evidence="10" type="ORF">PHYBLDRAFT_127547</name>
</gene>
<name>A0A167KSD1_PHYB8</name>
<dbReference type="VEuPathDB" id="FungiDB:PHYBLDRAFT_127547"/>
<dbReference type="Gene3D" id="3.40.309.10">
    <property type="entry name" value="Aldehyde Dehydrogenase, Chain A, domain 2"/>
    <property type="match status" value="1"/>
</dbReference>
<evidence type="ECO:0000259" key="9">
    <source>
        <dbReference type="Pfam" id="PF00171"/>
    </source>
</evidence>
<dbReference type="InterPro" id="IPR010102">
    <property type="entry name" value="Succ_semiAld_DH"/>
</dbReference>
<feature type="active site" evidence="6">
    <location>
        <position position="299"/>
    </location>
</feature>
<evidence type="ECO:0000256" key="4">
    <source>
        <dbReference type="ARBA" id="ARBA00050387"/>
    </source>
</evidence>
<dbReference type="GO" id="GO:0004777">
    <property type="term" value="F:succinate-semialdehyde dehydrogenase (NAD+) activity"/>
    <property type="evidence" value="ECO:0007669"/>
    <property type="project" value="UniProtKB-UniRule"/>
</dbReference>
<dbReference type="FunFam" id="3.40.605.10:FF:000005">
    <property type="entry name" value="Succinate-semialdehyde dehydrogenase I"/>
    <property type="match status" value="1"/>
</dbReference>
<dbReference type="Proteomes" id="UP000077315">
    <property type="component" value="Unassembled WGS sequence"/>
</dbReference>
<evidence type="ECO:0000256" key="2">
    <source>
        <dbReference type="ARBA" id="ARBA00009986"/>
    </source>
</evidence>
<dbReference type="FunFam" id="3.40.309.10:FF:000004">
    <property type="entry name" value="Succinate-semialdehyde dehydrogenase I"/>
    <property type="match status" value="1"/>
</dbReference>
<proteinExistence type="inferred from homology"/>
<evidence type="ECO:0000256" key="8">
    <source>
        <dbReference type="RuleBase" id="RU365091"/>
    </source>
</evidence>
<organism evidence="10 11">
    <name type="scientific">Phycomyces blakesleeanus (strain ATCC 8743b / DSM 1359 / FGSC 10004 / NBRC 33097 / NRRL 1555)</name>
    <dbReference type="NCBI Taxonomy" id="763407"/>
    <lineage>
        <taxon>Eukaryota</taxon>
        <taxon>Fungi</taxon>
        <taxon>Fungi incertae sedis</taxon>
        <taxon>Mucoromycota</taxon>
        <taxon>Mucoromycotina</taxon>
        <taxon>Mucoromycetes</taxon>
        <taxon>Mucorales</taxon>
        <taxon>Phycomycetaceae</taxon>
        <taxon>Phycomyces</taxon>
    </lineage>
</organism>
<evidence type="ECO:0000256" key="7">
    <source>
        <dbReference type="RuleBase" id="RU003345"/>
    </source>
</evidence>
<feature type="domain" description="Aldehyde dehydrogenase" evidence="9">
    <location>
        <begin position="61"/>
        <end position="520"/>
    </location>
</feature>
<sequence>MINVVARSTYLRACLNPSRSFVKKSMLLNRASFHSAIGAVAIPKLSDPSLLRHRAFVNNEWVSGNTSDVFAVHDPATSKEIGLLPDMGTEETRDAIQHASKAFQEWSQTTGKTRHDLLKKWYDAVMENQEDLATILTWENGKTIGEARGEIAYGATFFEWFAEEAVRTYGTVIPSHMPSQRFVTIKQPVGVVGIVTPWNFPTAMITRKVGAALAAGCTVVIKPGAETPYSALALCELAQRVGIPAGVVNVVTTHKHVADVGKELCLNPTIKKISFTGSTQVGKLLMSQASSTMKKVSMELGGNAAFIVFDDADIDAAVEGALASKYRGTGQTCVCANRIFVQKGVYDKFAHRLAEKVREFKVGHGFSIETTHGPMINEKATEKVKHHIEDALSKGAKLLVGGKHLGGSFFEPTVLTGMTKDMAVSDEETFGPIAALYEFDTEEEVIQAANDTPFGLAGYFFSRDIGRVWRVAEKLETGMVGVNSGIISNCYAPFGGVKESGVGREGSLHGIDDYMNIKYINMGGI</sequence>
<evidence type="ECO:0000256" key="1">
    <source>
        <dbReference type="ARBA" id="ARBA00005176"/>
    </source>
</evidence>
<dbReference type="CDD" id="cd07103">
    <property type="entry name" value="ALDH_F5_SSADH_GabD"/>
    <property type="match status" value="1"/>
</dbReference>
<dbReference type="Pfam" id="PF00171">
    <property type="entry name" value="Aldedh"/>
    <property type="match status" value="1"/>
</dbReference>
<dbReference type="EC" id="1.2.1.16" evidence="8"/>
<dbReference type="FunCoup" id="A0A167KSD1">
    <property type="interactions" value="185"/>
</dbReference>
<dbReference type="Gene3D" id="3.40.605.10">
    <property type="entry name" value="Aldehyde Dehydrogenase, Chain A, domain 1"/>
    <property type="match status" value="1"/>
</dbReference>
<dbReference type="GeneID" id="28990078"/>
<dbReference type="InterPro" id="IPR050740">
    <property type="entry name" value="Aldehyde_DH_Superfamily"/>
</dbReference>